<feature type="compositionally biased region" description="Basic and acidic residues" evidence="5">
    <location>
        <begin position="68"/>
        <end position="100"/>
    </location>
</feature>
<keyword evidence="8" id="KW-1185">Reference proteome</keyword>
<sequence>MLRVDQVSKHFTSGKKGQITKAVDEISLTLQPNEIFALIGESGSGKSTLAELIAGLQQPTSGTITWTEEWRESKKDKKDNEDSKDNKDNKDDKDKRDKPSSRIQLVFQNPDRSMNPYWRVKDIIAEPLRLSKYPKQKAYSLAEELLAKVKLNADFMDRYPSECSGGQKQRIAIARALSMSPTLLVADEITSALDPTIEDELLQLLLSLKQSEGMSILYITHRLDTISGFADRVAVMKDGVIQEMGETETILAEPKSEYTRALLRAVWFG</sequence>
<organism evidence="7 8">
    <name type="scientific">Paenibacillus plantarum</name>
    <dbReference type="NCBI Taxonomy" id="2654975"/>
    <lineage>
        <taxon>Bacteria</taxon>
        <taxon>Bacillati</taxon>
        <taxon>Bacillota</taxon>
        <taxon>Bacilli</taxon>
        <taxon>Bacillales</taxon>
        <taxon>Paenibacillaceae</taxon>
        <taxon>Paenibacillus</taxon>
    </lineage>
</organism>
<dbReference type="Gene3D" id="3.40.50.300">
    <property type="entry name" value="P-loop containing nucleotide triphosphate hydrolases"/>
    <property type="match status" value="1"/>
</dbReference>
<evidence type="ECO:0000256" key="1">
    <source>
        <dbReference type="ARBA" id="ARBA00005417"/>
    </source>
</evidence>
<dbReference type="Proteomes" id="UP000653578">
    <property type="component" value="Unassembled WGS sequence"/>
</dbReference>
<accession>A0ABX1XHK9</accession>
<dbReference type="PANTHER" id="PTHR43776:SF7">
    <property type="entry name" value="D,D-DIPEPTIDE TRANSPORT ATP-BINDING PROTEIN DDPF-RELATED"/>
    <property type="match status" value="1"/>
</dbReference>
<feature type="domain" description="ABC transporter" evidence="6">
    <location>
        <begin position="2"/>
        <end position="263"/>
    </location>
</feature>
<evidence type="ECO:0000256" key="2">
    <source>
        <dbReference type="ARBA" id="ARBA00022448"/>
    </source>
</evidence>
<name>A0ABX1XHK9_9BACL</name>
<comment type="caution">
    <text evidence="7">The sequence shown here is derived from an EMBL/GenBank/DDBJ whole genome shotgun (WGS) entry which is preliminary data.</text>
</comment>
<evidence type="ECO:0000256" key="3">
    <source>
        <dbReference type="ARBA" id="ARBA00022741"/>
    </source>
</evidence>
<dbReference type="InterPro" id="IPR003439">
    <property type="entry name" value="ABC_transporter-like_ATP-bd"/>
</dbReference>
<evidence type="ECO:0000259" key="6">
    <source>
        <dbReference type="PROSITE" id="PS50893"/>
    </source>
</evidence>
<evidence type="ECO:0000256" key="4">
    <source>
        <dbReference type="ARBA" id="ARBA00022840"/>
    </source>
</evidence>
<dbReference type="InterPro" id="IPR050319">
    <property type="entry name" value="ABC_transp_ATP-bind"/>
</dbReference>
<dbReference type="InterPro" id="IPR003593">
    <property type="entry name" value="AAA+_ATPase"/>
</dbReference>
<dbReference type="RefSeq" id="WP_171634959.1">
    <property type="nucleotide sequence ID" value="NZ_WHNY01000075.1"/>
</dbReference>
<dbReference type="GO" id="GO:0005524">
    <property type="term" value="F:ATP binding"/>
    <property type="evidence" value="ECO:0007669"/>
    <property type="project" value="UniProtKB-KW"/>
</dbReference>
<dbReference type="InterPro" id="IPR027417">
    <property type="entry name" value="P-loop_NTPase"/>
</dbReference>
<reference evidence="7 8" key="1">
    <citation type="submission" date="2019-10" db="EMBL/GenBank/DDBJ databases">
        <title>Description of Paenibacillus humi sp. nov.</title>
        <authorList>
            <person name="Carlier A."/>
            <person name="Qi S."/>
        </authorList>
    </citation>
    <scope>NUCLEOTIDE SEQUENCE [LARGE SCALE GENOMIC DNA]</scope>
    <source>
        <strain evidence="7 8">LMG 31461</strain>
    </source>
</reference>
<evidence type="ECO:0000256" key="5">
    <source>
        <dbReference type="SAM" id="MobiDB-lite"/>
    </source>
</evidence>
<dbReference type="PROSITE" id="PS50893">
    <property type="entry name" value="ABC_TRANSPORTER_2"/>
    <property type="match status" value="1"/>
</dbReference>
<keyword evidence="2" id="KW-0813">Transport</keyword>
<keyword evidence="3" id="KW-0547">Nucleotide-binding</keyword>
<dbReference type="InterPro" id="IPR017871">
    <property type="entry name" value="ABC_transporter-like_CS"/>
</dbReference>
<evidence type="ECO:0000313" key="8">
    <source>
        <dbReference type="Proteomes" id="UP000653578"/>
    </source>
</evidence>
<feature type="region of interest" description="Disordered" evidence="5">
    <location>
        <begin position="64"/>
        <end position="102"/>
    </location>
</feature>
<dbReference type="SMART" id="SM00382">
    <property type="entry name" value="AAA"/>
    <property type="match status" value="1"/>
</dbReference>
<dbReference type="PROSITE" id="PS00211">
    <property type="entry name" value="ABC_TRANSPORTER_1"/>
    <property type="match status" value="1"/>
</dbReference>
<dbReference type="CDD" id="cd03257">
    <property type="entry name" value="ABC_NikE_OppD_transporters"/>
    <property type="match status" value="1"/>
</dbReference>
<protein>
    <submittedName>
        <fullName evidence="7">ATP-binding cassette domain-containing protein</fullName>
    </submittedName>
</protein>
<dbReference type="PANTHER" id="PTHR43776">
    <property type="entry name" value="TRANSPORT ATP-BINDING PROTEIN"/>
    <property type="match status" value="1"/>
</dbReference>
<dbReference type="EMBL" id="WHNY01000075">
    <property type="protein sequence ID" value="NOU67904.1"/>
    <property type="molecule type" value="Genomic_DNA"/>
</dbReference>
<gene>
    <name evidence="7" type="ORF">GC096_28155</name>
</gene>
<evidence type="ECO:0000313" key="7">
    <source>
        <dbReference type="EMBL" id="NOU67904.1"/>
    </source>
</evidence>
<keyword evidence="4 7" id="KW-0067">ATP-binding</keyword>
<dbReference type="Pfam" id="PF00005">
    <property type="entry name" value="ABC_tran"/>
    <property type="match status" value="1"/>
</dbReference>
<dbReference type="SUPFAM" id="SSF52540">
    <property type="entry name" value="P-loop containing nucleoside triphosphate hydrolases"/>
    <property type="match status" value="1"/>
</dbReference>
<comment type="similarity">
    <text evidence="1">Belongs to the ABC transporter superfamily.</text>
</comment>
<proteinExistence type="inferred from homology"/>